<evidence type="ECO:0000313" key="1">
    <source>
        <dbReference type="EMBL" id="JAD20913.1"/>
    </source>
</evidence>
<name>A0A0A8Y701_ARUDO</name>
<reference evidence="1" key="2">
    <citation type="journal article" date="2015" name="Data Brief">
        <title>Shoot transcriptome of the giant reed, Arundo donax.</title>
        <authorList>
            <person name="Barrero R.A."/>
            <person name="Guerrero F.D."/>
            <person name="Moolhuijzen P."/>
            <person name="Goolsby J.A."/>
            <person name="Tidwell J."/>
            <person name="Bellgard S.E."/>
            <person name="Bellgard M.I."/>
        </authorList>
    </citation>
    <scope>NUCLEOTIDE SEQUENCE</scope>
    <source>
        <tissue evidence="1">Shoot tissue taken approximately 20 cm above the soil surface</tissue>
    </source>
</reference>
<dbReference type="AlphaFoldDB" id="A0A0A8Y701"/>
<reference evidence="1" key="1">
    <citation type="submission" date="2014-09" db="EMBL/GenBank/DDBJ databases">
        <authorList>
            <person name="Magalhaes I.L.F."/>
            <person name="Oliveira U."/>
            <person name="Santos F.R."/>
            <person name="Vidigal T.H.D.A."/>
            <person name="Brescovit A.D."/>
            <person name="Santos A.J."/>
        </authorList>
    </citation>
    <scope>NUCLEOTIDE SEQUENCE</scope>
    <source>
        <tissue evidence="1">Shoot tissue taken approximately 20 cm above the soil surface</tissue>
    </source>
</reference>
<organism evidence="1">
    <name type="scientific">Arundo donax</name>
    <name type="common">Giant reed</name>
    <name type="synonym">Donax arundinaceus</name>
    <dbReference type="NCBI Taxonomy" id="35708"/>
    <lineage>
        <taxon>Eukaryota</taxon>
        <taxon>Viridiplantae</taxon>
        <taxon>Streptophyta</taxon>
        <taxon>Embryophyta</taxon>
        <taxon>Tracheophyta</taxon>
        <taxon>Spermatophyta</taxon>
        <taxon>Magnoliopsida</taxon>
        <taxon>Liliopsida</taxon>
        <taxon>Poales</taxon>
        <taxon>Poaceae</taxon>
        <taxon>PACMAD clade</taxon>
        <taxon>Arundinoideae</taxon>
        <taxon>Arundineae</taxon>
        <taxon>Arundo</taxon>
    </lineage>
</organism>
<protein>
    <submittedName>
        <fullName evidence="1">Uncharacterized protein</fullName>
    </submittedName>
</protein>
<dbReference type="EMBL" id="GBRH01276982">
    <property type="protein sequence ID" value="JAD20913.1"/>
    <property type="molecule type" value="Transcribed_RNA"/>
</dbReference>
<sequence>MHLLVEQHVSMGIVVSINWKCDFEIIIRT</sequence>
<proteinExistence type="predicted"/>
<accession>A0A0A8Y701</accession>